<keyword evidence="2" id="KW-1185">Reference proteome</keyword>
<dbReference type="AlphaFoldDB" id="A0AAD1WHI4"/>
<reference evidence="1" key="1">
    <citation type="submission" date="2022-03" db="EMBL/GenBank/DDBJ databases">
        <authorList>
            <person name="Alioto T."/>
            <person name="Alioto T."/>
            <person name="Gomez Garrido J."/>
        </authorList>
    </citation>
    <scope>NUCLEOTIDE SEQUENCE</scope>
</reference>
<protein>
    <submittedName>
        <fullName evidence="1">Uncharacterized protein</fullName>
    </submittedName>
</protein>
<sequence length="70" mass="7632">MADYYDDRQAYEIHTAVGEVVDPEIGSFGPHSGRPKNANINGIQAGLFADYVILTLTKPLISLPSLLDEI</sequence>
<evidence type="ECO:0000313" key="1">
    <source>
        <dbReference type="EMBL" id="CAH2313231.1"/>
    </source>
</evidence>
<proteinExistence type="predicted"/>
<name>A0AAD1WHI4_PELCU</name>
<accession>A0AAD1WHI4</accession>
<dbReference type="Proteomes" id="UP001295444">
    <property type="component" value="Chromosome 08"/>
</dbReference>
<dbReference type="EMBL" id="OW240919">
    <property type="protein sequence ID" value="CAH2313231.1"/>
    <property type="molecule type" value="Genomic_DNA"/>
</dbReference>
<gene>
    <name evidence="1" type="ORF">PECUL_23A000736</name>
</gene>
<organism evidence="1 2">
    <name type="scientific">Pelobates cultripes</name>
    <name type="common">Western spadefoot toad</name>
    <dbReference type="NCBI Taxonomy" id="61616"/>
    <lineage>
        <taxon>Eukaryota</taxon>
        <taxon>Metazoa</taxon>
        <taxon>Chordata</taxon>
        <taxon>Craniata</taxon>
        <taxon>Vertebrata</taxon>
        <taxon>Euteleostomi</taxon>
        <taxon>Amphibia</taxon>
        <taxon>Batrachia</taxon>
        <taxon>Anura</taxon>
        <taxon>Pelobatoidea</taxon>
        <taxon>Pelobatidae</taxon>
        <taxon>Pelobates</taxon>
    </lineage>
</organism>
<evidence type="ECO:0000313" key="2">
    <source>
        <dbReference type="Proteomes" id="UP001295444"/>
    </source>
</evidence>